<sequence length="43" mass="5078">MRRLLNYFAQERKWPPLSWECRLASLSFVETPSVPRALLQDDG</sequence>
<dbReference type="AlphaFoldDB" id="A0A482VSZ1"/>
<reference evidence="1 2" key="1">
    <citation type="submission" date="2017-03" db="EMBL/GenBank/DDBJ databases">
        <title>Genome of the blue death feigning beetle - Asbolus verrucosus.</title>
        <authorList>
            <person name="Rider S.D."/>
        </authorList>
    </citation>
    <scope>NUCLEOTIDE SEQUENCE [LARGE SCALE GENOMIC DNA]</scope>
    <source>
        <strain evidence="1">Butters</strain>
        <tissue evidence="1">Head and leg muscle</tissue>
    </source>
</reference>
<name>A0A482VSZ1_ASBVE</name>
<comment type="caution">
    <text evidence="1">The sequence shown here is derived from an EMBL/GenBank/DDBJ whole genome shotgun (WGS) entry which is preliminary data.</text>
</comment>
<accession>A0A482VSZ1</accession>
<gene>
    <name evidence="1" type="ORF">BDFB_009306</name>
</gene>
<dbReference type="EMBL" id="QDEB01067888">
    <property type="protein sequence ID" value="RZC35793.1"/>
    <property type="molecule type" value="Genomic_DNA"/>
</dbReference>
<keyword evidence="2" id="KW-1185">Reference proteome</keyword>
<evidence type="ECO:0000313" key="2">
    <source>
        <dbReference type="Proteomes" id="UP000292052"/>
    </source>
</evidence>
<organism evidence="1 2">
    <name type="scientific">Asbolus verrucosus</name>
    <name type="common">Desert ironclad beetle</name>
    <dbReference type="NCBI Taxonomy" id="1661398"/>
    <lineage>
        <taxon>Eukaryota</taxon>
        <taxon>Metazoa</taxon>
        <taxon>Ecdysozoa</taxon>
        <taxon>Arthropoda</taxon>
        <taxon>Hexapoda</taxon>
        <taxon>Insecta</taxon>
        <taxon>Pterygota</taxon>
        <taxon>Neoptera</taxon>
        <taxon>Endopterygota</taxon>
        <taxon>Coleoptera</taxon>
        <taxon>Polyphaga</taxon>
        <taxon>Cucujiformia</taxon>
        <taxon>Tenebrionidae</taxon>
        <taxon>Pimeliinae</taxon>
        <taxon>Asbolus</taxon>
    </lineage>
</organism>
<dbReference type="Proteomes" id="UP000292052">
    <property type="component" value="Unassembled WGS sequence"/>
</dbReference>
<evidence type="ECO:0000313" key="1">
    <source>
        <dbReference type="EMBL" id="RZC35793.1"/>
    </source>
</evidence>
<protein>
    <submittedName>
        <fullName evidence="1">Uncharacterized protein</fullName>
    </submittedName>
</protein>
<proteinExistence type="predicted"/>